<protein>
    <submittedName>
        <fullName evidence="2">Uncharacterized protein</fullName>
    </submittedName>
</protein>
<feature type="transmembrane region" description="Helical" evidence="1">
    <location>
        <begin position="66"/>
        <end position="83"/>
    </location>
</feature>
<evidence type="ECO:0000313" key="3">
    <source>
        <dbReference type="Proteomes" id="UP000628669"/>
    </source>
</evidence>
<reference evidence="3" key="1">
    <citation type="submission" date="2021-01" db="EMBL/GenBank/DDBJ databases">
        <title>Genome public.</title>
        <authorList>
            <person name="Liu C."/>
            <person name="Sun Q."/>
        </authorList>
    </citation>
    <scope>NUCLEOTIDE SEQUENCE [LARGE SCALE GENOMIC DNA]</scope>
    <source>
        <strain evidence="3">YIM B02567</strain>
    </source>
</reference>
<accession>A0ABS1FWE7</accession>
<sequence>MQTLYFRPFSQTEFIEDLRKIFPQYKIQTSFGTLQVRTSGFTITGNVKINTNPGTGVVTTQTNSDIPMFYFIFSFPIAIYIRMKKDKIKRLEDEVVAGINRILMKDPHA</sequence>
<proteinExistence type="predicted"/>
<comment type="caution">
    <text evidence="2">The sequence shown here is derived from an EMBL/GenBank/DDBJ whole genome shotgun (WGS) entry which is preliminary data.</text>
</comment>
<evidence type="ECO:0000256" key="1">
    <source>
        <dbReference type="SAM" id="Phobius"/>
    </source>
</evidence>
<dbReference type="RefSeq" id="WP_200246499.1">
    <property type="nucleotide sequence ID" value="NZ_JAENHK010000010.1"/>
</dbReference>
<evidence type="ECO:0000313" key="2">
    <source>
        <dbReference type="EMBL" id="MBK1896768.1"/>
    </source>
</evidence>
<keyword evidence="1" id="KW-1133">Transmembrane helix</keyword>
<dbReference type="Proteomes" id="UP000628669">
    <property type="component" value="Unassembled WGS sequence"/>
</dbReference>
<gene>
    <name evidence="2" type="ORF">JHL15_13455</name>
</gene>
<keyword evidence="1" id="KW-0812">Transmembrane</keyword>
<dbReference type="EMBL" id="JAENHK010000010">
    <property type="protein sequence ID" value="MBK1896768.1"/>
    <property type="molecule type" value="Genomic_DNA"/>
</dbReference>
<keyword evidence="1" id="KW-0472">Membrane</keyword>
<keyword evidence="3" id="KW-1185">Reference proteome</keyword>
<name>A0ABS1FWE7_9FLAO</name>
<organism evidence="2 3">
    <name type="scientific">Chryseobacterium paridis</name>
    <dbReference type="NCBI Taxonomy" id="2800328"/>
    <lineage>
        <taxon>Bacteria</taxon>
        <taxon>Pseudomonadati</taxon>
        <taxon>Bacteroidota</taxon>
        <taxon>Flavobacteriia</taxon>
        <taxon>Flavobacteriales</taxon>
        <taxon>Weeksellaceae</taxon>
        <taxon>Chryseobacterium group</taxon>
        <taxon>Chryseobacterium</taxon>
    </lineage>
</organism>